<keyword evidence="1" id="KW-0812">Transmembrane</keyword>
<dbReference type="SUPFAM" id="SSF48452">
    <property type="entry name" value="TPR-like"/>
    <property type="match status" value="1"/>
</dbReference>
<keyword evidence="1" id="KW-1133">Transmembrane helix</keyword>
<evidence type="ECO:0000256" key="1">
    <source>
        <dbReference type="SAM" id="Phobius"/>
    </source>
</evidence>
<dbReference type="Proteomes" id="UP001516023">
    <property type="component" value="Unassembled WGS sequence"/>
</dbReference>
<feature type="transmembrane region" description="Helical" evidence="1">
    <location>
        <begin position="137"/>
        <end position="157"/>
    </location>
</feature>
<evidence type="ECO:0008006" key="4">
    <source>
        <dbReference type="Google" id="ProtNLM"/>
    </source>
</evidence>
<keyword evidence="3" id="KW-1185">Reference proteome</keyword>
<accession>A0ABD3PAE0</accession>
<protein>
    <recommendedName>
        <fullName evidence="4">Mitochondrial fission 1 protein</fullName>
    </recommendedName>
</protein>
<name>A0ABD3PAE0_9STRA</name>
<organism evidence="2 3">
    <name type="scientific">Cyclotella cryptica</name>
    <dbReference type="NCBI Taxonomy" id="29204"/>
    <lineage>
        <taxon>Eukaryota</taxon>
        <taxon>Sar</taxon>
        <taxon>Stramenopiles</taxon>
        <taxon>Ochrophyta</taxon>
        <taxon>Bacillariophyta</taxon>
        <taxon>Coscinodiscophyceae</taxon>
        <taxon>Thalassiosirophycidae</taxon>
        <taxon>Stephanodiscales</taxon>
        <taxon>Stephanodiscaceae</taxon>
        <taxon>Cyclotella</taxon>
    </lineage>
</organism>
<evidence type="ECO:0000313" key="2">
    <source>
        <dbReference type="EMBL" id="KAL3783420.1"/>
    </source>
</evidence>
<dbReference type="EMBL" id="JABMIG020000261">
    <property type="protein sequence ID" value="KAL3783420.1"/>
    <property type="molecule type" value="Genomic_DNA"/>
</dbReference>
<dbReference type="InterPro" id="IPR011990">
    <property type="entry name" value="TPR-like_helical_dom_sf"/>
</dbReference>
<evidence type="ECO:0000313" key="3">
    <source>
        <dbReference type="Proteomes" id="UP001516023"/>
    </source>
</evidence>
<comment type="caution">
    <text evidence="2">The sequence shown here is derived from an EMBL/GenBank/DDBJ whole genome shotgun (WGS) entry which is preliminary data.</text>
</comment>
<dbReference type="AlphaFoldDB" id="A0ABD3PAE0"/>
<keyword evidence="1" id="KW-0472">Membrane</keyword>
<reference evidence="2 3" key="1">
    <citation type="journal article" date="2020" name="G3 (Bethesda)">
        <title>Improved Reference Genome for Cyclotella cryptica CCMP332, a Model for Cell Wall Morphogenesis, Salinity Adaptation, and Lipid Production in Diatoms (Bacillariophyta).</title>
        <authorList>
            <person name="Roberts W.R."/>
            <person name="Downey K.M."/>
            <person name="Ruck E.C."/>
            <person name="Traller J.C."/>
            <person name="Alverson A.J."/>
        </authorList>
    </citation>
    <scope>NUCLEOTIDE SEQUENCE [LARGE SCALE GENOMIC DNA]</scope>
    <source>
        <strain evidence="2 3">CCMP332</strain>
    </source>
</reference>
<dbReference type="Gene3D" id="1.25.40.10">
    <property type="entry name" value="Tetratricopeptide repeat domain"/>
    <property type="match status" value="1"/>
</dbReference>
<gene>
    <name evidence="2" type="ORF">HJC23_002847</name>
</gene>
<proteinExistence type="predicted"/>
<sequence length="160" mass="17193">MRTSKQAQRDIRSRLDEKLALSTPSPSLLESLASDCASSSTPDATFQYAFALSKSSSPPELSYAITLLNSLLKSGYPHQIDCMIGSSQAHYLLKQYKEARSVAEAILRNNPENALAGELHVASMVAMEEEEERKVKNVAVGGTLAVAAIGLALLLGGKKR</sequence>